<accession>A0AAV5HWD4</accession>
<dbReference type="Gene3D" id="3.90.1150.10">
    <property type="entry name" value="Aspartate Aminotransferase, domain 1"/>
    <property type="match status" value="1"/>
</dbReference>
<dbReference type="GO" id="GO:0006572">
    <property type="term" value="P:L-tyrosine catabolic process"/>
    <property type="evidence" value="ECO:0007669"/>
    <property type="project" value="TreeGrafter"/>
</dbReference>
<evidence type="ECO:0000313" key="2">
    <source>
        <dbReference type="Proteomes" id="UP001054252"/>
    </source>
</evidence>
<dbReference type="InterPro" id="IPR015424">
    <property type="entry name" value="PyrdxlP-dep_Trfase"/>
</dbReference>
<dbReference type="AlphaFoldDB" id="A0AAV5HWD4"/>
<name>A0AAV5HWD4_9ROSI</name>
<evidence type="ECO:0000313" key="1">
    <source>
        <dbReference type="EMBL" id="GKU93063.1"/>
    </source>
</evidence>
<comment type="caution">
    <text evidence="1">The sequence shown here is derived from an EMBL/GenBank/DDBJ whole genome shotgun (WGS) entry which is preliminary data.</text>
</comment>
<dbReference type="PANTHER" id="PTHR45744">
    <property type="entry name" value="TYROSINE AMINOTRANSFERASE"/>
    <property type="match status" value="1"/>
</dbReference>
<keyword evidence="2" id="KW-1185">Reference proteome</keyword>
<dbReference type="PANTHER" id="PTHR45744:SF11">
    <property type="entry name" value="TYROSINE AMINOTRANSFERASE"/>
    <property type="match status" value="1"/>
</dbReference>
<dbReference type="EMBL" id="BPVZ01000006">
    <property type="protein sequence ID" value="GKU93063.1"/>
    <property type="molecule type" value="Genomic_DNA"/>
</dbReference>
<dbReference type="SUPFAM" id="SSF53383">
    <property type="entry name" value="PLP-dependent transferases"/>
    <property type="match status" value="1"/>
</dbReference>
<organism evidence="1 2">
    <name type="scientific">Rubroshorea leprosula</name>
    <dbReference type="NCBI Taxonomy" id="152421"/>
    <lineage>
        <taxon>Eukaryota</taxon>
        <taxon>Viridiplantae</taxon>
        <taxon>Streptophyta</taxon>
        <taxon>Embryophyta</taxon>
        <taxon>Tracheophyta</taxon>
        <taxon>Spermatophyta</taxon>
        <taxon>Magnoliopsida</taxon>
        <taxon>eudicotyledons</taxon>
        <taxon>Gunneridae</taxon>
        <taxon>Pentapetalae</taxon>
        <taxon>rosids</taxon>
        <taxon>malvids</taxon>
        <taxon>Malvales</taxon>
        <taxon>Dipterocarpaceae</taxon>
        <taxon>Rubroshorea</taxon>
    </lineage>
</organism>
<sequence length="126" mass="13899">MYQEAIPQIIEKTKADFFTNIKGILKEAADLCYDSVNDITCMSCAKKPGAAMSAMVKLDLLLLEGINDDIEFCMKLAQEESVLVFPGVAVGMKTGFALLLQSHIRLSKKGLKEQKPFANSMPRIIN</sequence>
<dbReference type="GO" id="GO:0004838">
    <property type="term" value="F:L-tyrosine-2-oxoglutarate transaminase activity"/>
    <property type="evidence" value="ECO:0007669"/>
    <property type="project" value="TreeGrafter"/>
</dbReference>
<dbReference type="InterPro" id="IPR015422">
    <property type="entry name" value="PyrdxlP-dep_Trfase_small"/>
</dbReference>
<gene>
    <name evidence="1" type="ORF">SLEP1_g6696</name>
</gene>
<reference evidence="1 2" key="1">
    <citation type="journal article" date="2021" name="Commun. Biol.">
        <title>The genome of Shorea leprosula (Dipterocarpaceae) highlights the ecological relevance of drought in aseasonal tropical rainforests.</title>
        <authorList>
            <person name="Ng K.K.S."/>
            <person name="Kobayashi M.J."/>
            <person name="Fawcett J.A."/>
            <person name="Hatakeyama M."/>
            <person name="Paape T."/>
            <person name="Ng C.H."/>
            <person name="Ang C.C."/>
            <person name="Tnah L.H."/>
            <person name="Lee C.T."/>
            <person name="Nishiyama T."/>
            <person name="Sese J."/>
            <person name="O'Brien M.J."/>
            <person name="Copetti D."/>
            <person name="Mohd Noor M.I."/>
            <person name="Ong R.C."/>
            <person name="Putra M."/>
            <person name="Sireger I.Z."/>
            <person name="Indrioko S."/>
            <person name="Kosugi Y."/>
            <person name="Izuno A."/>
            <person name="Isagi Y."/>
            <person name="Lee S.L."/>
            <person name="Shimizu K.K."/>
        </authorList>
    </citation>
    <scope>NUCLEOTIDE SEQUENCE [LARGE SCALE GENOMIC DNA]</scope>
    <source>
        <strain evidence="1">214</strain>
    </source>
</reference>
<protein>
    <submittedName>
        <fullName evidence="1">Uncharacterized protein</fullName>
    </submittedName>
</protein>
<dbReference type="Proteomes" id="UP001054252">
    <property type="component" value="Unassembled WGS sequence"/>
</dbReference>
<proteinExistence type="predicted"/>